<accession>A0A2V4VUP1</accession>
<dbReference type="Proteomes" id="UP000247790">
    <property type="component" value="Unassembled WGS sequence"/>
</dbReference>
<proteinExistence type="predicted"/>
<dbReference type="EMBL" id="QJSW01000007">
    <property type="protein sequence ID" value="PYE48722.1"/>
    <property type="molecule type" value="Genomic_DNA"/>
</dbReference>
<sequence>MHVKTTEVVFFFLNEGFSRGFYFHFSRELTLIYICRRDGLPSFKKAYTKSVMRPPSITWMGDSKEQRRV</sequence>
<protein>
    <submittedName>
        <fullName evidence="1">Uncharacterized protein</fullName>
    </submittedName>
</protein>
<reference evidence="1 2" key="1">
    <citation type="submission" date="2018-06" db="EMBL/GenBank/DDBJ databases">
        <title>Genomic Encyclopedia of Type Strains, Phase III (KMG-III): the genomes of soil and plant-associated and newly described type strains.</title>
        <authorList>
            <person name="Whitman W."/>
        </authorList>
    </citation>
    <scope>NUCLEOTIDE SEQUENCE [LARGE SCALE GENOMIC DNA]</scope>
    <source>
        <strain evidence="1 2">CECT 7022</strain>
    </source>
</reference>
<organism evidence="1 2">
    <name type="scientific">Paenibacillus barcinonensis</name>
    <dbReference type="NCBI Taxonomy" id="198119"/>
    <lineage>
        <taxon>Bacteria</taxon>
        <taxon>Bacillati</taxon>
        <taxon>Bacillota</taxon>
        <taxon>Bacilli</taxon>
        <taxon>Bacillales</taxon>
        <taxon>Paenibacillaceae</taxon>
        <taxon>Paenibacillus</taxon>
    </lineage>
</organism>
<evidence type="ECO:0000313" key="1">
    <source>
        <dbReference type="EMBL" id="PYE48722.1"/>
    </source>
</evidence>
<gene>
    <name evidence="1" type="ORF">DFQ00_10714</name>
</gene>
<dbReference type="AlphaFoldDB" id="A0A2V4VUP1"/>
<evidence type="ECO:0000313" key="2">
    <source>
        <dbReference type="Proteomes" id="UP000247790"/>
    </source>
</evidence>
<comment type="caution">
    <text evidence="1">The sequence shown here is derived from an EMBL/GenBank/DDBJ whole genome shotgun (WGS) entry which is preliminary data.</text>
</comment>
<name>A0A2V4VUP1_PAEBA</name>